<name>A0A9E8MUD0_9FLAO</name>
<protein>
    <submittedName>
        <fullName evidence="5">AraC family transcriptional regulator</fullName>
    </submittedName>
</protein>
<evidence type="ECO:0000256" key="1">
    <source>
        <dbReference type="ARBA" id="ARBA00023015"/>
    </source>
</evidence>
<keyword evidence="3" id="KW-0804">Transcription</keyword>
<evidence type="ECO:0000256" key="3">
    <source>
        <dbReference type="ARBA" id="ARBA00023163"/>
    </source>
</evidence>
<dbReference type="Pfam" id="PF12833">
    <property type="entry name" value="HTH_18"/>
    <property type="match status" value="1"/>
</dbReference>
<dbReference type="Proteomes" id="UP001164705">
    <property type="component" value="Chromosome"/>
</dbReference>
<dbReference type="InterPro" id="IPR009057">
    <property type="entry name" value="Homeodomain-like_sf"/>
</dbReference>
<evidence type="ECO:0000256" key="2">
    <source>
        <dbReference type="ARBA" id="ARBA00023125"/>
    </source>
</evidence>
<proteinExistence type="predicted"/>
<dbReference type="PRINTS" id="PR00032">
    <property type="entry name" value="HTHARAC"/>
</dbReference>
<dbReference type="PANTHER" id="PTHR47893">
    <property type="entry name" value="REGULATORY PROTEIN PCHR"/>
    <property type="match status" value="1"/>
</dbReference>
<evidence type="ECO:0000259" key="4">
    <source>
        <dbReference type="PROSITE" id="PS01124"/>
    </source>
</evidence>
<dbReference type="Gene3D" id="1.10.10.60">
    <property type="entry name" value="Homeodomain-like"/>
    <property type="match status" value="2"/>
</dbReference>
<keyword evidence="2" id="KW-0238">DNA-binding</keyword>
<dbReference type="PROSITE" id="PS01124">
    <property type="entry name" value="HTH_ARAC_FAMILY_2"/>
    <property type="match status" value="1"/>
</dbReference>
<dbReference type="InterPro" id="IPR018060">
    <property type="entry name" value="HTH_AraC"/>
</dbReference>
<dbReference type="GO" id="GO:0043565">
    <property type="term" value="F:sequence-specific DNA binding"/>
    <property type="evidence" value="ECO:0007669"/>
    <property type="project" value="InterPro"/>
</dbReference>
<dbReference type="KEGG" id="lnu:N7U66_17495"/>
<organism evidence="5 6">
    <name type="scientific">Lacinutrix neustonica</name>
    <dbReference type="NCBI Taxonomy" id="2980107"/>
    <lineage>
        <taxon>Bacteria</taxon>
        <taxon>Pseudomonadati</taxon>
        <taxon>Bacteroidota</taxon>
        <taxon>Flavobacteriia</taxon>
        <taxon>Flavobacteriales</taxon>
        <taxon>Flavobacteriaceae</taxon>
        <taxon>Lacinutrix</taxon>
    </lineage>
</organism>
<reference evidence="5" key="1">
    <citation type="submission" date="2022-11" db="EMBL/GenBank/DDBJ databases">
        <title>Lacinutrix neustonica HL-RS19T sp. nov., isolated from the surface microlayer sample of brackish Lake Shihwa.</title>
        <authorList>
            <person name="Choi J.Y."/>
            <person name="Hwang C.Y."/>
        </authorList>
    </citation>
    <scope>NUCLEOTIDE SEQUENCE</scope>
    <source>
        <strain evidence="5">HL-RS19</strain>
    </source>
</reference>
<dbReference type="RefSeq" id="WP_267676291.1">
    <property type="nucleotide sequence ID" value="NZ_CP113088.1"/>
</dbReference>
<feature type="domain" description="HTH araC/xylS-type" evidence="4">
    <location>
        <begin position="237"/>
        <end position="335"/>
    </location>
</feature>
<dbReference type="SMART" id="SM00342">
    <property type="entry name" value="HTH_ARAC"/>
    <property type="match status" value="1"/>
</dbReference>
<dbReference type="EMBL" id="CP113088">
    <property type="protein sequence ID" value="WAC01693.1"/>
    <property type="molecule type" value="Genomic_DNA"/>
</dbReference>
<dbReference type="PANTHER" id="PTHR47893:SF1">
    <property type="entry name" value="REGULATORY PROTEIN PCHR"/>
    <property type="match status" value="1"/>
</dbReference>
<accession>A0A9E8MUD0</accession>
<keyword evidence="1" id="KW-0805">Transcription regulation</keyword>
<dbReference type="GO" id="GO:0003700">
    <property type="term" value="F:DNA-binding transcription factor activity"/>
    <property type="evidence" value="ECO:0007669"/>
    <property type="project" value="InterPro"/>
</dbReference>
<gene>
    <name evidence="5" type="ORF">N7U66_17495</name>
</gene>
<evidence type="ECO:0000313" key="5">
    <source>
        <dbReference type="EMBL" id="WAC01693.1"/>
    </source>
</evidence>
<dbReference type="AlphaFoldDB" id="A0A9E8MUD0"/>
<evidence type="ECO:0000313" key="6">
    <source>
        <dbReference type="Proteomes" id="UP001164705"/>
    </source>
</evidence>
<sequence>MKNIIITAENTADTVKQLQEVIGGHLVERWGEFTLSVDNDIAKGSIRFITFDWGGSLLEYDIIFFEEVVLKLDTSQYNPIHFTYCLNGFCEHRFEMHDQNKRLEQFQSVIITSKDGGYNYNYFPKAVKLEINVIQINRVKFINKRLNDASQLNKKLYEVFHDTDHENTFSYFGTYNLKLADRISALRKIKQRGIMRLLLIEGQVYQILALHMTQHNKDTSNKNHKSSLTKRELNTVRTIAQNIATHVSKDYNLDDLSYESGLSQAKLQEGFKLLYTRTVTEYIRHARLEEARDLMNTTDMNISEIVYTIGFSSRSYFSKIFKKKYKISPSKFLKSKQMVLS</sequence>
<dbReference type="InterPro" id="IPR020449">
    <property type="entry name" value="Tscrpt_reg_AraC-type_HTH"/>
</dbReference>
<dbReference type="SUPFAM" id="SSF46689">
    <property type="entry name" value="Homeodomain-like"/>
    <property type="match status" value="1"/>
</dbReference>
<dbReference type="InterPro" id="IPR053142">
    <property type="entry name" value="PchR_regulatory_protein"/>
</dbReference>
<keyword evidence="6" id="KW-1185">Reference proteome</keyword>